<dbReference type="Proteomes" id="UP000286701">
    <property type="component" value="Unassembled WGS sequence"/>
</dbReference>
<evidence type="ECO:0000313" key="2">
    <source>
        <dbReference type="EMBL" id="RWY47208.1"/>
    </source>
</evidence>
<sequence length="223" mass="25799">MRRKFKSDEERKAARTIQTREAQQRRRAKIKLQAKPVKQVANIPVSTATNYNNDLFKGCSGYPYSHLITFTNEKLVTLNMHNKSIEGVIAWLVNNGYITNYIKTNEYSGGNYHAHVLVQSDKWGINLRDLLSAKWGNGFYRVNKIKDEMHRLNAIRYCFKQIDVNSNRDLMQSLADTWSISLTQTFEALKLAENARLQDYKVANGLTVKVKDIAVKNRAVQWR</sequence>
<feature type="compositionally biased region" description="Basic and acidic residues" evidence="1">
    <location>
        <begin position="1"/>
        <end position="13"/>
    </location>
</feature>
<reference evidence="2 3" key="1">
    <citation type="submission" date="2019-01" db="EMBL/GenBank/DDBJ databases">
        <title>Mucilaginibacter antarcticum sp. nov., isolated from antarctic soil.</title>
        <authorList>
            <person name="Yan Y.-Q."/>
            <person name="Du Z.-J."/>
        </authorList>
    </citation>
    <scope>NUCLEOTIDE SEQUENCE [LARGE SCALE GENOMIC DNA]</scope>
    <source>
        <strain evidence="2 3">F01003</strain>
    </source>
</reference>
<name>A0A3S3UIK5_9SPHI</name>
<evidence type="ECO:0000256" key="1">
    <source>
        <dbReference type="SAM" id="MobiDB-lite"/>
    </source>
</evidence>
<comment type="caution">
    <text evidence="2">The sequence shown here is derived from an EMBL/GenBank/DDBJ whole genome shotgun (WGS) entry which is preliminary data.</text>
</comment>
<dbReference type="EMBL" id="SBIW01000028">
    <property type="protein sequence ID" value="RWY47208.1"/>
    <property type="molecule type" value="Genomic_DNA"/>
</dbReference>
<feature type="region of interest" description="Disordered" evidence="1">
    <location>
        <begin position="1"/>
        <end position="21"/>
    </location>
</feature>
<protein>
    <submittedName>
        <fullName evidence="2">Uncharacterized protein</fullName>
    </submittedName>
</protein>
<dbReference type="AlphaFoldDB" id="A0A3S3UIK5"/>
<dbReference type="RefSeq" id="WP_128536192.1">
    <property type="nucleotide sequence ID" value="NZ_SBIW01000028.1"/>
</dbReference>
<organism evidence="2 3">
    <name type="scientific">Mucilaginibacter gilvus</name>
    <dbReference type="NCBI Taxonomy" id="2305909"/>
    <lineage>
        <taxon>Bacteria</taxon>
        <taxon>Pseudomonadati</taxon>
        <taxon>Bacteroidota</taxon>
        <taxon>Sphingobacteriia</taxon>
        <taxon>Sphingobacteriales</taxon>
        <taxon>Sphingobacteriaceae</taxon>
        <taxon>Mucilaginibacter</taxon>
    </lineage>
</organism>
<gene>
    <name evidence="2" type="ORF">EPL05_22235</name>
</gene>
<keyword evidence="3" id="KW-1185">Reference proteome</keyword>
<evidence type="ECO:0000313" key="3">
    <source>
        <dbReference type="Proteomes" id="UP000286701"/>
    </source>
</evidence>
<accession>A0A3S3UIK5</accession>
<proteinExistence type="predicted"/>